<proteinExistence type="predicted"/>
<comment type="caution">
    <text evidence="1">The sequence shown here is derived from an EMBL/GenBank/DDBJ whole genome shotgun (WGS) entry which is preliminary data.</text>
</comment>
<accession>A0A644V705</accession>
<sequence>MTYFAGFVSADAINKLGKLPKNARLPEYDALISELQKVEKKANTGISNYIFSINEKYLSDNVKAMSGKLLFVEYGNINLQGQVVTHAEVDLAITVASEFTVSNNDIINETLMMENNLATLNTILETMQQEQDSLEACPAIKLLEFPATIIPVSPSTFYDHGGWCAMFSRRSNN</sequence>
<organism evidence="1">
    <name type="scientific">bioreactor metagenome</name>
    <dbReference type="NCBI Taxonomy" id="1076179"/>
    <lineage>
        <taxon>unclassified sequences</taxon>
        <taxon>metagenomes</taxon>
        <taxon>ecological metagenomes</taxon>
    </lineage>
</organism>
<evidence type="ECO:0000313" key="1">
    <source>
        <dbReference type="EMBL" id="MPL87118.1"/>
    </source>
</evidence>
<dbReference type="EMBL" id="VSSQ01000233">
    <property type="protein sequence ID" value="MPL87118.1"/>
    <property type="molecule type" value="Genomic_DNA"/>
</dbReference>
<dbReference type="AlphaFoldDB" id="A0A644V705"/>
<reference evidence="1" key="1">
    <citation type="submission" date="2019-08" db="EMBL/GenBank/DDBJ databases">
        <authorList>
            <person name="Kucharzyk K."/>
            <person name="Murdoch R.W."/>
            <person name="Higgins S."/>
            <person name="Loffler F."/>
        </authorList>
    </citation>
    <scope>NUCLEOTIDE SEQUENCE</scope>
</reference>
<gene>
    <name evidence="1" type="ORF">SDC9_33112</name>
</gene>
<name>A0A644V705_9ZZZZ</name>
<protein>
    <submittedName>
        <fullName evidence="1">Uncharacterized protein</fullName>
    </submittedName>
</protein>